<dbReference type="RefSeq" id="WP_075608530.1">
    <property type="nucleotide sequence ID" value="NZ_CP052766.1"/>
</dbReference>
<dbReference type="EMBL" id="CP052766">
    <property type="protein sequence ID" value="QJR80158.1"/>
    <property type="molecule type" value="Genomic_DNA"/>
</dbReference>
<dbReference type="KEGG" id="apel:CA267_004890"/>
<dbReference type="InterPro" id="IPR029052">
    <property type="entry name" value="Metallo-depent_PP-like"/>
</dbReference>
<proteinExistence type="predicted"/>
<dbReference type="AlphaFoldDB" id="A0A6M4MBH5"/>
<protein>
    <submittedName>
        <fullName evidence="4">Glycosyltransferase</fullName>
    </submittedName>
</protein>
<dbReference type="GO" id="GO:0016757">
    <property type="term" value="F:glycosyltransferase activity"/>
    <property type="evidence" value="ECO:0007669"/>
    <property type="project" value="InterPro"/>
</dbReference>
<dbReference type="Gene3D" id="3.60.21.10">
    <property type="match status" value="1"/>
</dbReference>
<keyword evidence="1" id="KW-1133">Transmembrane helix</keyword>
<dbReference type="InterPro" id="IPR001296">
    <property type="entry name" value="Glyco_trans_1"/>
</dbReference>
<feature type="transmembrane region" description="Helical" evidence="1">
    <location>
        <begin position="294"/>
        <end position="324"/>
    </location>
</feature>
<gene>
    <name evidence="4" type="ORF">CA267_004890</name>
</gene>
<evidence type="ECO:0000259" key="2">
    <source>
        <dbReference type="Pfam" id="PF00534"/>
    </source>
</evidence>
<dbReference type="Gene3D" id="3.40.50.2000">
    <property type="entry name" value="Glycogen Phosphorylase B"/>
    <property type="match status" value="2"/>
</dbReference>
<dbReference type="Pfam" id="PF00534">
    <property type="entry name" value="Glycos_transf_1"/>
    <property type="match status" value="1"/>
</dbReference>
<evidence type="ECO:0000313" key="4">
    <source>
        <dbReference type="EMBL" id="QJR80158.1"/>
    </source>
</evidence>
<dbReference type="SUPFAM" id="SSF56300">
    <property type="entry name" value="Metallo-dependent phosphatases"/>
    <property type="match status" value="1"/>
</dbReference>
<evidence type="ECO:0000313" key="5">
    <source>
        <dbReference type="Proteomes" id="UP000219285"/>
    </source>
</evidence>
<keyword evidence="4" id="KW-0808">Transferase</keyword>
<sequence>MAKNALRVLFWLNLILVAALVTYKIYLNFFERDFAAEHAFQVENIEERLNGKSNYRFAVVGNVSNSVGIFERKIIPQLNRGNYDFVVSAGNAVSSGGEDKYRAIYRTLSRLKMPYLLAFGPQEESRIGGYRFYDHFGPLHFSFPAGNSRFIFLDSTGTTDFGWQYRWLEEDLDAADEANLILFSAHPFYPVDLSQLFELNKNYLFNDSDRLRFTQLIESTGVDAVFSANLPRYELQQHEETQYVVTGGAGGLVINNEQSHYHFVAVTVEGDTITIEEKRIDSGQHPVWRTLESFWFFVHSLFYVGYLNFILLISGFAVIATWLYNRVFTERNYYPDFDNDPDALNGRLLRIAMFTNNYLPYVGGVPISIDRLRQGLSKLGHKVLIVAPSYAKNEKKERLVFRVRALLPLKKKSQFRLGNVFSVRTFRRIYRFRPDIIHVHHPFWLGKLGLIIGNWLNVPVIYTYHTRLEHYAHYVPLPGPLFRNLVSHTIVRRFANRCDGVVVPTESAEEYLRAIGVRKRILVQPTGIDYQAYQNVSEDAIASLKAKYAPNGERILVSISRLSQEKNLGFLLKAIRQLQEQAEQPFRLLIIGDGPVRNHLEATIKKMELTSSVILIGAVPPDEIPAYCRLGDIFLFASRSETQGMVILEAMAAGMPVVAVRSSGIDDIVENGYNGFKTKVDKVEWASRIEQLLSDTSLYEKLSTNAKNFAVGFSINHFSININKFYGSVLCSKKKSK</sequence>
<feature type="domain" description="Glycosyl transferase family 1" evidence="2">
    <location>
        <begin position="549"/>
        <end position="708"/>
    </location>
</feature>
<organism evidence="4 5">
    <name type="scientific">Alteromonas pelagimontana</name>
    <dbReference type="NCBI Taxonomy" id="1858656"/>
    <lineage>
        <taxon>Bacteria</taxon>
        <taxon>Pseudomonadati</taxon>
        <taxon>Pseudomonadota</taxon>
        <taxon>Gammaproteobacteria</taxon>
        <taxon>Alteromonadales</taxon>
        <taxon>Alteromonadaceae</taxon>
        <taxon>Alteromonas/Salinimonas group</taxon>
        <taxon>Alteromonas</taxon>
    </lineage>
</organism>
<reference evidence="5" key="1">
    <citation type="submission" date="2014-12" db="EMBL/GenBank/DDBJ databases">
        <title>Complete genome sequence of a multi-drug resistant Klebsiella pneumoniae.</title>
        <authorList>
            <person name="Hua X."/>
            <person name="Chen Q."/>
            <person name="Li X."/>
            <person name="Feng Y."/>
            <person name="Ruan Z."/>
            <person name="Yu Y."/>
        </authorList>
    </citation>
    <scope>NUCLEOTIDE SEQUENCE [LARGE SCALE GENOMIC DNA]</scope>
    <source>
        <strain evidence="5">5.12</strain>
    </source>
</reference>
<dbReference type="Pfam" id="PF13439">
    <property type="entry name" value="Glyco_transf_4"/>
    <property type="match status" value="1"/>
</dbReference>
<evidence type="ECO:0000256" key="1">
    <source>
        <dbReference type="SAM" id="Phobius"/>
    </source>
</evidence>
<keyword evidence="1" id="KW-0472">Membrane</keyword>
<keyword evidence="1" id="KW-0812">Transmembrane</keyword>
<dbReference type="SUPFAM" id="SSF53756">
    <property type="entry name" value="UDP-Glycosyltransferase/glycogen phosphorylase"/>
    <property type="match status" value="1"/>
</dbReference>
<dbReference type="InterPro" id="IPR050194">
    <property type="entry name" value="Glycosyltransferase_grp1"/>
</dbReference>
<accession>A0A6M4MBH5</accession>
<keyword evidence="5" id="KW-1185">Reference proteome</keyword>
<dbReference type="InterPro" id="IPR028098">
    <property type="entry name" value="Glyco_trans_4-like_N"/>
</dbReference>
<dbReference type="Proteomes" id="UP000219285">
    <property type="component" value="Chromosome"/>
</dbReference>
<name>A0A6M4MBH5_9ALTE</name>
<dbReference type="PANTHER" id="PTHR45947:SF3">
    <property type="entry name" value="SULFOQUINOVOSYL TRANSFERASE SQD2"/>
    <property type="match status" value="1"/>
</dbReference>
<reference evidence="4 5" key="2">
    <citation type="submission" date="2020-04" db="EMBL/GenBank/DDBJ databases">
        <title>Complete genome sequence of Alteromonas pelagimontana 5.12T.</title>
        <authorList>
            <person name="Sinha R.K."/>
            <person name="Krishnan K.P."/>
            <person name="Kurian J.P."/>
        </authorList>
    </citation>
    <scope>NUCLEOTIDE SEQUENCE [LARGE SCALE GENOMIC DNA]</scope>
    <source>
        <strain evidence="4 5">5.12</strain>
    </source>
</reference>
<evidence type="ECO:0000259" key="3">
    <source>
        <dbReference type="Pfam" id="PF13439"/>
    </source>
</evidence>
<feature type="transmembrane region" description="Helical" evidence="1">
    <location>
        <begin position="6"/>
        <end position="26"/>
    </location>
</feature>
<feature type="domain" description="Glycosyltransferase subfamily 4-like N-terminal" evidence="3">
    <location>
        <begin position="362"/>
        <end position="530"/>
    </location>
</feature>
<dbReference type="PANTHER" id="PTHR45947">
    <property type="entry name" value="SULFOQUINOVOSYL TRANSFERASE SQD2"/>
    <property type="match status" value="1"/>
</dbReference>
<dbReference type="OrthoDB" id="9775208at2"/>